<dbReference type="STRING" id="97972.A0A2V1EC01"/>
<dbReference type="OrthoDB" id="47374at2759"/>
<dbReference type="GO" id="GO:0016747">
    <property type="term" value="F:acyltransferase activity, transferring groups other than amino-acyl groups"/>
    <property type="evidence" value="ECO:0007669"/>
    <property type="project" value="InterPro"/>
</dbReference>
<evidence type="ECO:0000256" key="2">
    <source>
        <dbReference type="ARBA" id="ARBA00023315"/>
    </source>
</evidence>
<dbReference type="InterPro" id="IPR051556">
    <property type="entry name" value="N-term/lysine_N-AcTrnsfr"/>
</dbReference>
<dbReference type="CDD" id="cd04301">
    <property type="entry name" value="NAT_SF"/>
    <property type="match status" value="1"/>
</dbReference>
<dbReference type="Pfam" id="PF00583">
    <property type="entry name" value="Acetyltransf_1"/>
    <property type="match status" value="1"/>
</dbReference>
<dbReference type="SUPFAM" id="SSF55729">
    <property type="entry name" value="Acyl-CoA N-acyltransferases (Nat)"/>
    <property type="match status" value="1"/>
</dbReference>
<dbReference type="Gene3D" id="3.40.630.30">
    <property type="match status" value="1"/>
</dbReference>
<dbReference type="Proteomes" id="UP000244855">
    <property type="component" value="Unassembled WGS sequence"/>
</dbReference>
<keyword evidence="6" id="KW-1185">Reference proteome</keyword>
<protein>
    <submittedName>
        <fullName evidence="5">Acyl-CoA N-acyltransferase</fullName>
    </submittedName>
</protein>
<gene>
    <name evidence="5" type="ORF">DM02DRAFT_408162</name>
</gene>
<evidence type="ECO:0000259" key="4">
    <source>
        <dbReference type="PROSITE" id="PS51186"/>
    </source>
</evidence>
<dbReference type="InterPro" id="IPR000182">
    <property type="entry name" value="GNAT_dom"/>
</dbReference>
<dbReference type="AlphaFoldDB" id="A0A2V1EC01"/>
<accession>A0A2V1EC01</accession>
<reference evidence="5 6" key="1">
    <citation type="journal article" date="2018" name="Sci. Rep.">
        <title>Comparative genomics provides insights into the lifestyle and reveals functional heterogeneity of dark septate endophytic fungi.</title>
        <authorList>
            <person name="Knapp D.G."/>
            <person name="Nemeth J.B."/>
            <person name="Barry K."/>
            <person name="Hainaut M."/>
            <person name="Henrissat B."/>
            <person name="Johnson J."/>
            <person name="Kuo A."/>
            <person name="Lim J.H.P."/>
            <person name="Lipzen A."/>
            <person name="Nolan M."/>
            <person name="Ohm R.A."/>
            <person name="Tamas L."/>
            <person name="Grigoriev I.V."/>
            <person name="Spatafora J.W."/>
            <person name="Nagy L.G."/>
            <person name="Kovacs G.M."/>
        </authorList>
    </citation>
    <scope>NUCLEOTIDE SEQUENCE [LARGE SCALE GENOMIC DNA]</scope>
    <source>
        <strain evidence="5 6">DSE2036</strain>
    </source>
</reference>
<dbReference type="InterPro" id="IPR016181">
    <property type="entry name" value="Acyl_CoA_acyltransferase"/>
</dbReference>
<dbReference type="PROSITE" id="PS51186">
    <property type="entry name" value="GNAT"/>
    <property type="match status" value="1"/>
</dbReference>
<evidence type="ECO:0000256" key="3">
    <source>
        <dbReference type="SAM" id="MobiDB-lite"/>
    </source>
</evidence>
<dbReference type="GO" id="GO:0031415">
    <property type="term" value="C:NatA complex"/>
    <property type="evidence" value="ECO:0007669"/>
    <property type="project" value="TreeGrafter"/>
</dbReference>
<dbReference type="PANTHER" id="PTHR42919">
    <property type="entry name" value="N-ALPHA-ACETYLTRANSFERASE"/>
    <property type="match status" value="1"/>
</dbReference>
<dbReference type="PANTHER" id="PTHR42919:SF8">
    <property type="entry name" value="N-ALPHA-ACETYLTRANSFERASE 50"/>
    <property type="match status" value="1"/>
</dbReference>
<keyword evidence="2 5" id="KW-0012">Acyltransferase</keyword>
<evidence type="ECO:0000256" key="1">
    <source>
        <dbReference type="ARBA" id="ARBA00022679"/>
    </source>
</evidence>
<name>A0A2V1EC01_9PLEO</name>
<sequence>MVQSTITAWLKKPATVAKPDESIPAPPASTNNDPDPPLITNNFSLPPLPPNVQLVPLTEDLMPGFQRLTALTLPVSYPPAFFAESMTEPIHSITLMATWQTAPLSPEPTLNLEKPRVVGAIRCRLLPSSTLYISTISLLAPYRSHGIASHLLQNVIVKASNAHGVRSITAHVWEANEDGLEWYEKRGFEIIGKEDKYYNKLKPSGAVLVRKWVEVSDLLPSADKNGPGTT</sequence>
<organism evidence="5 6">
    <name type="scientific">Periconia macrospinosa</name>
    <dbReference type="NCBI Taxonomy" id="97972"/>
    <lineage>
        <taxon>Eukaryota</taxon>
        <taxon>Fungi</taxon>
        <taxon>Dikarya</taxon>
        <taxon>Ascomycota</taxon>
        <taxon>Pezizomycotina</taxon>
        <taxon>Dothideomycetes</taxon>
        <taxon>Pleosporomycetidae</taxon>
        <taxon>Pleosporales</taxon>
        <taxon>Massarineae</taxon>
        <taxon>Periconiaceae</taxon>
        <taxon>Periconia</taxon>
    </lineage>
</organism>
<evidence type="ECO:0000313" key="5">
    <source>
        <dbReference type="EMBL" id="PVI06785.1"/>
    </source>
</evidence>
<dbReference type="GO" id="GO:0007064">
    <property type="term" value="P:mitotic sister chromatid cohesion"/>
    <property type="evidence" value="ECO:0007669"/>
    <property type="project" value="TreeGrafter"/>
</dbReference>
<feature type="region of interest" description="Disordered" evidence="3">
    <location>
        <begin position="17"/>
        <end position="40"/>
    </location>
</feature>
<feature type="domain" description="N-acetyltransferase" evidence="4">
    <location>
        <begin position="52"/>
        <end position="214"/>
    </location>
</feature>
<evidence type="ECO:0000313" key="6">
    <source>
        <dbReference type="Proteomes" id="UP000244855"/>
    </source>
</evidence>
<proteinExistence type="predicted"/>
<keyword evidence="1 5" id="KW-0808">Transferase</keyword>
<dbReference type="EMBL" id="KZ805307">
    <property type="protein sequence ID" value="PVI06785.1"/>
    <property type="molecule type" value="Genomic_DNA"/>
</dbReference>
<feature type="compositionally biased region" description="Polar residues" evidence="3">
    <location>
        <begin position="28"/>
        <end position="40"/>
    </location>
</feature>